<dbReference type="SUPFAM" id="SSF55729">
    <property type="entry name" value="Acyl-CoA N-acyltransferases (Nat)"/>
    <property type="match status" value="1"/>
</dbReference>
<dbReference type="PROSITE" id="PS51186">
    <property type="entry name" value="GNAT"/>
    <property type="match status" value="1"/>
</dbReference>
<dbReference type="EMBL" id="SACP01000006">
    <property type="protein sequence ID" value="RVU19336.1"/>
    <property type="molecule type" value="Genomic_DNA"/>
</dbReference>
<comment type="caution">
    <text evidence="2">The sequence shown here is derived from an EMBL/GenBank/DDBJ whole genome shotgun (WGS) entry which is preliminary data.</text>
</comment>
<reference evidence="2 3" key="1">
    <citation type="submission" date="2019-01" db="EMBL/GenBank/DDBJ databases">
        <authorList>
            <person name="Chen W.-M."/>
        </authorList>
    </citation>
    <scope>NUCLEOTIDE SEQUENCE [LARGE SCALE GENOMIC DNA]</scope>
    <source>
        <strain evidence="2 3">TER-1</strain>
    </source>
</reference>
<protein>
    <submittedName>
        <fullName evidence="2">GNAT family N-acetyltransferase</fullName>
    </submittedName>
</protein>
<evidence type="ECO:0000313" key="2">
    <source>
        <dbReference type="EMBL" id="RVU19336.1"/>
    </source>
</evidence>
<dbReference type="OrthoDB" id="7843527at2"/>
<dbReference type="Proteomes" id="UP000286997">
    <property type="component" value="Unassembled WGS sequence"/>
</dbReference>
<dbReference type="Gene3D" id="3.40.630.30">
    <property type="match status" value="1"/>
</dbReference>
<dbReference type="RefSeq" id="WP_127728271.1">
    <property type="nucleotide sequence ID" value="NZ_SACP01000006.1"/>
</dbReference>
<evidence type="ECO:0000259" key="1">
    <source>
        <dbReference type="PROSITE" id="PS51186"/>
    </source>
</evidence>
<dbReference type="Pfam" id="PF13302">
    <property type="entry name" value="Acetyltransf_3"/>
    <property type="match status" value="1"/>
</dbReference>
<keyword evidence="3" id="KW-1185">Reference proteome</keyword>
<organism evidence="2 3">
    <name type="scientific">Methylobacterium oryzihabitans</name>
    <dbReference type="NCBI Taxonomy" id="2499852"/>
    <lineage>
        <taxon>Bacteria</taxon>
        <taxon>Pseudomonadati</taxon>
        <taxon>Pseudomonadota</taxon>
        <taxon>Alphaproteobacteria</taxon>
        <taxon>Hyphomicrobiales</taxon>
        <taxon>Methylobacteriaceae</taxon>
        <taxon>Methylobacterium</taxon>
    </lineage>
</organism>
<dbReference type="InterPro" id="IPR000182">
    <property type="entry name" value="GNAT_dom"/>
</dbReference>
<accession>A0A437PAN4</accession>
<evidence type="ECO:0000313" key="3">
    <source>
        <dbReference type="Proteomes" id="UP000286997"/>
    </source>
</evidence>
<dbReference type="GO" id="GO:0016747">
    <property type="term" value="F:acyltransferase activity, transferring groups other than amino-acyl groups"/>
    <property type="evidence" value="ECO:0007669"/>
    <property type="project" value="InterPro"/>
</dbReference>
<keyword evidence="2" id="KW-0808">Transferase</keyword>
<sequence>MSDSNPDCVIRRLWPSDREAVQAHFRRLDGASRFQRFFGAVSDDGAAAYAARSLTGAGLVYGAFAGGTLRGLGELRPAGGARLGPEAEAAFTIEAPFRGRGLGTALGRRVAEAGRNAGVRRLHMRVLPGNRPMRALARGLGAELRNAGRETHAVLALAPATMLSLWHEGWNGLFDAVLAMTAGR</sequence>
<proteinExistence type="predicted"/>
<feature type="domain" description="N-acetyltransferase" evidence="1">
    <location>
        <begin position="8"/>
        <end position="161"/>
    </location>
</feature>
<name>A0A437PAN4_9HYPH</name>
<dbReference type="AlphaFoldDB" id="A0A437PAN4"/>
<gene>
    <name evidence="2" type="ORF">EOE48_08010</name>
</gene>
<dbReference type="InterPro" id="IPR016181">
    <property type="entry name" value="Acyl_CoA_acyltransferase"/>
</dbReference>